<name>A0A9P4XXY7_CRYP1</name>
<dbReference type="EMBL" id="MU032350">
    <property type="protein sequence ID" value="KAF3762974.1"/>
    <property type="molecule type" value="Genomic_DNA"/>
</dbReference>
<dbReference type="RefSeq" id="XP_040773953.1">
    <property type="nucleotide sequence ID" value="XM_040924301.1"/>
</dbReference>
<evidence type="ECO:0000256" key="10">
    <source>
        <dbReference type="ARBA" id="ARBA00023316"/>
    </source>
</evidence>
<keyword evidence="7" id="KW-0325">Glycoprotein</keyword>
<keyword evidence="10" id="KW-0961">Cell wall biogenesis/degradation</keyword>
<comment type="caution">
    <text evidence="17">The sequence shown here is derived from an EMBL/GenBank/DDBJ whole genome shotgun (WGS) entry which is preliminary data.</text>
</comment>
<evidence type="ECO:0000256" key="15">
    <source>
        <dbReference type="RuleBase" id="RU361169"/>
    </source>
</evidence>
<evidence type="ECO:0000256" key="6">
    <source>
        <dbReference type="ARBA" id="ARBA00023157"/>
    </source>
</evidence>
<dbReference type="OrthoDB" id="187139at2759"/>
<dbReference type="GO" id="GO:0071555">
    <property type="term" value="P:cell wall organization"/>
    <property type="evidence" value="ECO:0007669"/>
    <property type="project" value="UniProtKB-KW"/>
</dbReference>
<protein>
    <recommendedName>
        <fullName evidence="13">galacturonan 1,4-alpha-galacturonidase</fullName>
        <ecNumber evidence="13">3.2.1.67</ecNumber>
    </recommendedName>
</protein>
<evidence type="ECO:0000256" key="16">
    <source>
        <dbReference type="SAM" id="SignalP"/>
    </source>
</evidence>
<comment type="subcellular location">
    <subcellularLocation>
        <location evidence="1">Secreted</location>
    </subcellularLocation>
</comment>
<dbReference type="InterPro" id="IPR000743">
    <property type="entry name" value="Glyco_hydro_28"/>
</dbReference>
<dbReference type="PANTHER" id="PTHR31736">
    <property type="match status" value="1"/>
</dbReference>
<dbReference type="SUPFAM" id="SSF51126">
    <property type="entry name" value="Pectin lyase-like"/>
    <property type="match status" value="1"/>
</dbReference>
<feature type="signal peptide" evidence="16">
    <location>
        <begin position="1"/>
        <end position="15"/>
    </location>
</feature>
<evidence type="ECO:0000256" key="3">
    <source>
        <dbReference type="ARBA" id="ARBA00022525"/>
    </source>
</evidence>
<keyword evidence="3" id="KW-0964">Secreted</keyword>
<evidence type="ECO:0000256" key="14">
    <source>
        <dbReference type="ARBA" id="ARBA00048766"/>
    </source>
</evidence>
<evidence type="ECO:0000313" key="18">
    <source>
        <dbReference type="Proteomes" id="UP000803844"/>
    </source>
</evidence>
<comment type="similarity">
    <text evidence="2 15">Belongs to the glycosyl hydrolase 28 family.</text>
</comment>
<keyword evidence="6" id="KW-1015">Disulfide bond</keyword>
<organism evidence="17 18">
    <name type="scientific">Cryphonectria parasitica (strain ATCC 38755 / EP155)</name>
    <dbReference type="NCBI Taxonomy" id="660469"/>
    <lineage>
        <taxon>Eukaryota</taxon>
        <taxon>Fungi</taxon>
        <taxon>Dikarya</taxon>
        <taxon>Ascomycota</taxon>
        <taxon>Pezizomycotina</taxon>
        <taxon>Sordariomycetes</taxon>
        <taxon>Sordariomycetidae</taxon>
        <taxon>Diaporthales</taxon>
        <taxon>Cryphonectriaceae</taxon>
        <taxon>Cryphonectria-Endothia species complex</taxon>
        <taxon>Cryphonectria</taxon>
    </lineage>
</organism>
<gene>
    <name evidence="17" type="ORF">M406DRAFT_46336</name>
</gene>
<dbReference type="InterPro" id="IPR011050">
    <property type="entry name" value="Pectin_lyase_fold/virulence"/>
</dbReference>
<dbReference type="Proteomes" id="UP000803844">
    <property type="component" value="Unassembled WGS sequence"/>
</dbReference>
<dbReference type="EC" id="3.2.1.67" evidence="13"/>
<dbReference type="Gene3D" id="2.160.20.10">
    <property type="entry name" value="Single-stranded right-handed beta-helix, Pectin lyase-like"/>
    <property type="match status" value="1"/>
</dbReference>
<dbReference type="InterPro" id="IPR012334">
    <property type="entry name" value="Pectin_lyas_fold"/>
</dbReference>
<evidence type="ECO:0000256" key="13">
    <source>
        <dbReference type="ARBA" id="ARBA00038933"/>
    </source>
</evidence>
<evidence type="ECO:0000256" key="8">
    <source>
        <dbReference type="ARBA" id="ARBA00023277"/>
    </source>
</evidence>
<keyword evidence="4 16" id="KW-0732">Signal</keyword>
<keyword evidence="5 15" id="KW-0378">Hydrolase</keyword>
<feature type="chain" id="PRO_5040445963" description="galacturonan 1,4-alpha-galacturonidase" evidence="16">
    <location>
        <begin position="16"/>
        <end position="429"/>
    </location>
</feature>
<evidence type="ECO:0000256" key="11">
    <source>
        <dbReference type="ARBA" id="ARBA00023326"/>
    </source>
</evidence>
<keyword evidence="18" id="KW-1185">Reference proteome</keyword>
<sequence length="429" mass="46670">MTLLSLRFTFQFGLAAVVCGAVVKNGSTCTVTPLNTGNTSDDTPQILQAFQQCGKDAFINFLEGTYNIRQVMDTTTLENCDISIYGTFLWSADNLQYWIANSLPVVYDGVTTAWRLGGTNVTMRGFGKALFNGNGQAWIDANRDGSNMKGRPISLTIWEGTNILVDGITWRQAQFWHTFVAHSQNVTMTNLDMSTTSDSQWSAVNTDGFDSWNSADVTLANWTVTSGDVKKQIIIMHRAKSSKEKKTDCIAVKGNSTNISVKNVTCYESGCTTIGSVGNNAVDFVDNVLFEDIRCIHSSNAAWIKTYPAQSGHVNNVTFRNYEIQDVNQPIYVTSCIYSYTNCDSSRLPITDITWENITGTSQYDVAAALHCSSAAPCQDLSFSGINITAPGGGQEKVLCSNIANQATSGLDCTGTCPGSWPQQLSGNQ</sequence>
<evidence type="ECO:0000256" key="12">
    <source>
        <dbReference type="ARBA" id="ARBA00037312"/>
    </source>
</evidence>
<keyword evidence="11" id="KW-0624">Polysaccharide degradation</keyword>
<keyword evidence="8" id="KW-0119">Carbohydrate metabolism</keyword>
<dbReference type="GO" id="GO:0004650">
    <property type="term" value="F:polygalacturonase activity"/>
    <property type="evidence" value="ECO:0007669"/>
    <property type="project" value="InterPro"/>
</dbReference>
<comment type="function">
    <text evidence="12">Specific in hydrolyzing the terminal glycosidic bond of polygalacturonic acid and oligogalacturonates.</text>
</comment>
<dbReference type="GO" id="GO:0000272">
    <property type="term" value="P:polysaccharide catabolic process"/>
    <property type="evidence" value="ECO:0007669"/>
    <property type="project" value="UniProtKB-KW"/>
</dbReference>
<evidence type="ECO:0000256" key="2">
    <source>
        <dbReference type="ARBA" id="ARBA00008834"/>
    </source>
</evidence>
<reference evidence="17" key="1">
    <citation type="journal article" date="2020" name="Phytopathology">
        <title>Genome sequence of the chestnut blight fungus Cryphonectria parasitica EP155: A fundamental resource for an archetypical invasive plant pathogen.</title>
        <authorList>
            <person name="Crouch J.A."/>
            <person name="Dawe A."/>
            <person name="Aerts A."/>
            <person name="Barry K."/>
            <person name="Churchill A.C.L."/>
            <person name="Grimwood J."/>
            <person name="Hillman B."/>
            <person name="Milgroom M.G."/>
            <person name="Pangilinan J."/>
            <person name="Smith M."/>
            <person name="Salamov A."/>
            <person name="Schmutz J."/>
            <person name="Yadav J."/>
            <person name="Grigoriev I.V."/>
            <person name="Nuss D."/>
        </authorList>
    </citation>
    <scope>NUCLEOTIDE SEQUENCE</scope>
    <source>
        <strain evidence="17">EP155</strain>
    </source>
</reference>
<accession>A0A9P4XXY7</accession>
<evidence type="ECO:0000256" key="1">
    <source>
        <dbReference type="ARBA" id="ARBA00004613"/>
    </source>
</evidence>
<evidence type="ECO:0000256" key="9">
    <source>
        <dbReference type="ARBA" id="ARBA00023295"/>
    </source>
</evidence>
<evidence type="ECO:0000256" key="5">
    <source>
        <dbReference type="ARBA" id="ARBA00022801"/>
    </source>
</evidence>
<dbReference type="PANTHER" id="PTHR31736:SF12">
    <property type="entry name" value="EXO-POLYGALACTURONASE, PUTATIVE-RELATED"/>
    <property type="match status" value="1"/>
</dbReference>
<proteinExistence type="inferred from homology"/>
<evidence type="ECO:0000313" key="17">
    <source>
        <dbReference type="EMBL" id="KAF3762974.1"/>
    </source>
</evidence>
<dbReference type="AlphaFoldDB" id="A0A9P4XXY7"/>
<evidence type="ECO:0000256" key="7">
    <source>
        <dbReference type="ARBA" id="ARBA00023180"/>
    </source>
</evidence>
<dbReference type="GeneID" id="63841430"/>
<comment type="catalytic activity">
    <reaction evidence="14">
        <text>[(1-&gt;4)-alpha-D-galacturonosyl](n) + H2O = alpha-D-galacturonate + [(1-&gt;4)-alpha-D-galacturonosyl](n-1)</text>
        <dbReference type="Rhea" id="RHEA:14117"/>
        <dbReference type="Rhea" id="RHEA-COMP:14570"/>
        <dbReference type="Rhea" id="RHEA-COMP:14572"/>
        <dbReference type="ChEBI" id="CHEBI:15377"/>
        <dbReference type="ChEBI" id="CHEBI:58658"/>
        <dbReference type="ChEBI" id="CHEBI:140523"/>
        <dbReference type="EC" id="3.2.1.67"/>
    </reaction>
</comment>
<dbReference type="Pfam" id="PF00295">
    <property type="entry name" value="Glyco_hydro_28"/>
    <property type="match status" value="1"/>
</dbReference>
<dbReference type="GO" id="GO:0047911">
    <property type="term" value="F:galacturan 1,4-alpha-galacturonidase activity"/>
    <property type="evidence" value="ECO:0007669"/>
    <property type="project" value="UniProtKB-EC"/>
</dbReference>
<dbReference type="GO" id="GO:0005576">
    <property type="term" value="C:extracellular region"/>
    <property type="evidence" value="ECO:0007669"/>
    <property type="project" value="UniProtKB-SubCell"/>
</dbReference>
<keyword evidence="9 15" id="KW-0326">Glycosidase</keyword>
<evidence type="ECO:0000256" key="4">
    <source>
        <dbReference type="ARBA" id="ARBA00022729"/>
    </source>
</evidence>